<evidence type="ECO:0000313" key="1">
    <source>
        <dbReference type="EMBL" id="GAA1397140.1"/>
    </source>
</evidence>
<accession>A0ABP4IRN3</accession>
<dbReference type="RefSeq" id="WP_344026586.1">
    <property type="nucleotide sequence ID" value="NZ_BAAAJK010000034.1"/>
</dbReference>
<sequence length="74" mass="8761">MWALFSRHLRVWLLLAVGAPLLAWLLGRVGDAIERRRGPNMVSRIIHQGRRFLERRVRGPLRRREQPDADRLAR</sequence>
<protein>
    <submittedName>
        <fullName evidence="1">Uncharacterized protein</fullName>
    </submittedName>
</protein>
<comment type="caution">
    <text evidence="1">The sequence shown here is derived from an EMBL/GenBank/DDBJ whole genome shotgun (WGS) entry which is preliminary data.</text>
</comment>
<dbReference type="EMBL" id="BAAAJK010000034">
    <property type="protein sequence ID" value="GAA1397140.1"/>
    <property type="molecule type" value="Genomic_DNA"/>
</dbReference>
<name>A0ABP4IRN3_9PSEU</name>
<keyword evidence="2" id="KW-1185">Reference proteome</keyword>
<proteinExistence type="predicted"/>
<reference evidence="2" key="1">
    <citation type="journal article" date="2019" name="Int. J. Syst. Evol. Microbiol.">
        <title>The Global Catalogue of Microorganisms (GCM) 10K type strain sequencing project: providing services to taxonomists for standard genome sequencing and annotation.</title>
        <authorList>
            <consortium name="The Broad Institute Genomics Platform"/>
            <consortium name="The Broad Institute Genome Sequencing Center for Infectious Disease"/>
            <person name="Wu L."/>
            <person name="Ma J."/>
        </authorList>
    </citation>
    <scope>NUCLEOTIDE SEQUENCE [LARGE SCALE GENOMIC DNA]</scope>
    <source>
        <strain evidence="2">JCM 11896</strain>
    </source>
</reference>
<dbReference type="Proteomes" id="UP001501414">
    <property type="component" value="Unassembled WGS sequence"/>
</dbReference>
<gene>
    <name evidence="1" type="ORF">GCM10009613_49350</name>
</gene>
<evidence type="ECO:0000313" key="2">
    <source>
        <dbReference type="Proteomes" id="UP001501414"/>
    </source>
</evidence>
<organism evidence="1 2">
    <name type="scientific">Pseudonocardia kongjuensis</name>
    <dbReference type="NCBI Taxonomy" id="102227"/>
    <lineage>
        <taxon>Bacteria</taxon>
        <taxon>Bacillati</taxon>
        <taxon>Actinomycetota</taxon>
        <taxon>Actinomycetes</taxon>
        <taxon>Pseudonocardiales</taxon>
        <taxon>Pseudonocardiaceae</taxon>
        <taxon>Pseudonocardia</taxon>
    </lineage>
</organism>